<evidence type="ECO:0000313" key="14">
    <source>
        <dbReference type="Proteomes" id="UP001358417"/>
    </source>
</evidence>
<evidence type="ECO:0000256" key="11">
    <source>
        <dbReference type="ARBA" id="ARBA00049015"/>
    </source>
</evidence>
<feature type="binding site" evidence="12">
    <location>
        <position position="329"/>
    </location>
    <ligand>
        <name>Mg(2+)</name>
        <dbReference type="ChEBI" id="CHEBI:18420"/>
        <label>1</label>
    </ligand>
</feature>
<dbReference type="InterPro" id="IPR005502">
    <property type="entry name" value="Ribosyl_crysJ1"/>
</dbReference>
<accession>A0AAV9N220</accession>
<keyword evidence="3" id="KW-0378">Hydrolase</keyword>
<evidence type="ECO:0000313" key="13">
    <source>
        <dbReference type="EMBL" id="KAK5047252.1"/>
    </source>
</evidence>
<evidence type="ECO:0000256" key="3">
    <source>
        <dbReference type="ARBA" id="ARBA00022801"/>
    </source>
</evidence>
<evidence type="ECO:0000256" key="7">
    <source>
        <dbReference type="ARBA" id="ARBA00042722"/>
    </source>
</evidence>
<dbReference type="Gene3D" id="1.10.4080.10">
    <property type="entry name" value="ADP-ribosylation/Crystallin J1"/>
    <property type="match status" value="1"/>
</dbReference>
<name>A0AAV9N220_9EURO</name>
<feature type="binding site" evidence="12">
    <location>
        <position position="92"/>
    </location>
    <ligand>
        <name>Mg(2+)</name>
        <dbReference type="ChEBI" id="CHEBI:18420"/>
        <label>1</label>
    </ligand>
</feature>
<keyword evidence="12" id="KW-0460">Magnesium</keyword>
<gene>
    <name evidence="13" type="ORF">LTR84_006774</name>
</gene>
<dbReference type="AlphaFoldDB" id="A0AAV9N220"/>
<feature type="binding site" evidence="12">
    <location>
        <position position="94"/>
    </location>
    <ligand>
        <name>Mg(2+)</name>
        <dbReference type="ChEBI" id="CHEBI:18420"/>
        <label>1</label>
    </ligand>
</feature>
<evidence type="ECO:0000256" key="10">
    <source>
        <dbReference type="ARBA" id="ARBA00043193"/>
    </source>
</evidence>
<evidence type="ECO:0000256" key="12">
    <source>
        <dbReference type="PIRSR" id="PIRSR605502-1"/>
    </source>
</evidence>
<comment type="cofactor">
    <cofactor evidence="12">
        <name>Mg(2+)</name>
        <dbReference type="ChEBI" id="CHEBI:18420"/>
    </cofactor>
    <text evidence="12">Binds 2 magnesium ions per subunit.</text>
</comment>
<dbReference type="RefSeq" id="XP_064702814.1">
    <property type="nucleotide sequence ID" value="XM_064850332.1"/>
</dbReference>
<dbReference type="GeneID" id="89974943"/>
<dbReference type="PANTHER" id="PTHR16222">
    <property type="entry name" value="ADP-RIBOSYLGLYCOHYDROLASE"/>
    <property type="match status" value="1"/>
</dbReference>
<dbReference type="GO" id="GO:0004649">
    <property type="term" value="F:poly(ADP-ribose) glycohydrolase activity"/>
    <property type="evidence" value="ECO:0007669"/>
    <property type="project" value="UniProtKB-EC"/>
</dbReference>
<comment type="similarity">
    <text evidence="1">Belongs to the ADP-ribosylglycohydrolase family.</text>
</comment>
<keyword evidence="12" id="KW-0479">Metal-binding</keyword>
<sequence>MAVVAPVLALQDNATAGSQAPFFLRADELPQQGNSNMSTSPPLASRIQGAIYGLATCDALGGPVEFRKRGSFPKVISMQPNDNFGLVAGCFTDDTSMALCLAHSLVENNGKTDTADQVQKYIAWWQRGYQSSTGMCFDIGMSTMGTLDSWNDQLNHAEFDTLAPNSAARAAVVTEIQRQITANFGRPVFCGNGSLMRLIPVSLVARSETEAVELAKASSLPTHPHPRCFQACGLYAPLAYKALNGTSKDELATSLATSIVAQSNQLDPVLRERLQNYHTRQDWQTQPSENIRSSGYVVDSIEAALWAFFSTDTFEEGAIAAVNLGDDADTIGAIYGGLAGAFYGIETVPKAWRDAMQRVDLLEDVVRKLIAHHEKT</sequence>
<comment type="catalytic activity">
    <reaction evidence="11">
        <text>alpha-NAD(+) + H2O = ADP-D-ribose + nicotinamide + H(+)</text>
        <dbReference type="Rhea" id="RHEA:68792"/>
        <dbReference type="ChEBI" id="CHEBI:15377"/>
        <dbReference type="ChEBI" id="CHEBI:15378"/>
        <dbReference type="ChEBI" id="CHEBI:17154"/>
        <dbReference type="ChEBI" id="CHEBI:57967"/>
        <dbReference type="ChEBI" id="CHEBI:77017"/>
    </reaction>
</comment>
<dbReference type="Proteomes" id="UP001358417">
    <property type="component" value="Unassembled WGS sequence"/>
</dbReference>
<evidence type="ECO:0000256" key="4">
    <source>
        <dbReference type="ARBA" id="ARBA00041057"/>
    </source>
</evidence>
<dbReference type="Pfam" id="PF03747">
    <property type="entry name" value="ADP_ribosyl_GH"/>
    <property type="match status" value="1"/>
</dbReference>
<evidence type="ECO:0000256" key="6">
    <source>
        <dbReference type="ARBA" id="ARBA00042471"/>
    </source>
</evidence>
<dbReference type="EC" id="3.2.1.143" evidence="2"/>
<evidence type="ECO:0000256" key="9">
    <source>
        <dbReference type="ARBA" id="ARBA00043187"/>
    </source>
</evidence>
<protein>
    <recommendedName>
        <fullName evidence="4">ADP-ribosylhydrolase ARH3</fullName>
        <ecNumber evidence="2">3.2.1.143</ecNumber>
    </recommendedName>
    <alternativeName>
        <fullName evidence="5">ADP-ribose glycohydrolase ARH3</fullName>
    </alternativeName>
    <alternativeName>
        <fullName evidence="6">ADP-ribosylhydrolase 3</fullName>
    </alternativeName>
    <alternativeName>
        <fullName evidence="9">O-acetyl-ADP-ribose deacetylase ARH3</fullName>
    </alternativeName>
    <alternativeName>
        <fullName evidence="10">Poly(ADP-ribose) glycohydrolase ARH3</fullName>
    </alternativeName>
    <alternativeName>
        <fullName evidence="8">[Protein ADP-ribosylarginine] hydrolase-like protein 2</fullName>
    </alternativeName>
    <alternativeName>
        <fullName evidence="7">[Protein ADP-ribosylserine] hydrolase</fullName>
    </alternativeName>
</protein>
<evidence type="ECO:0000256" key="5">
    <source>
        <dbReference type="ARBA" id="ARBA00042398"/>
    </source>
</evidence>
<dbReference type="InterPro" id="IPR036705">
    <property type="entry name" value="Ribosyl_crysJ1_sf"/>
</dbReference>
<evidence type="ECO:0000256" key="8">
    <source>
        <dbReference type="ARBA" id="ARBA00042850"/>
    </source>
</evidence>
<reference evidence="13 14" key="1">
    <citation type="submission" date="2023-08" db="EMBL/GenBank/DDBJ databases">
        <title>Black Yeasts Isolated from many extreme environments.</title>
        <authorList>
            <person name="Coleine C."/>
            <person name="Stajich J.E."/>
            <person name="Selbmann L."/>
        </authorList>
    </citation>
    <scope>NUCLEOTIDE SEQUENCE [LARGE SCALE GENOMIC DNA]</scope>
    <source>
        <strain evidence="13 14">CCFEE 5792</strain>
    </source>
</reference>
<dbReference type="PANTHER" id="PTHR16222:SF24">
    <property type="entry name" value="ADP-RIBOSYLHYDROLASE ARH3"/>
    <property type="match status" value="1"/>
</dbReference>
<comment type="caution">
    <text evidence="13">The sequence shown here is derived from an EMBL/GenBank/DDBJ whole genome shotgun (WGS) entry which is preliminary data.</text>
</comment>
<evidence type="ECO:0000256" key="1">
    <source>
        <dbReference type="ARBA" id="ARBA00010702"/>
    </source>
</evidence>
<evidence type="ECO:0000256" key="2">
    <source>
        <dbReference type="ARBA" id="ARBA00012255"/>
    </source>
</evidence>
<proteinExistence type="inferred from homology"/>
<dbReference type="InterPro" id="IPR050792">
    <property type="entry name" value="ADP-ribosylglycohydrolase"/>
</dbReference>
<organism evidence="13 14">
    <name type="scientific">Exophiala bonariae</name>
    <dbReference type="NCBI Taxonomy" id="1690606"/>
    <lineage>
        <taxon>Eukaryota</taxon>
        <taxon>Fungi</taxon>
        <taxon>Dikarya</taxon>
        <taxon>Ascomycota</taxon>
        <taxon>Pezizomycotina</taxon>
        <taxon>Eurotiomycetes</taxon>
        <taxon>Chaetothyriomycetidae</taxon>
        <taxon>Chaetothyriales</taxon>
        <taxon>Herpotrichiellaceae</taxon>
        <taxon>Exophiala</taxon>
    </lineage>
</organism>
<dbReference type="SUPFAM" id="SSF101478">
    <property type="entry name" value="ADP-ribosylglycohydrolase"/>
    <property type="match status" value="1"/>
</dbReference>
<feature type="binding site" evidence="12">
    <location>
        <position position="93"/>
    </location>
    <ligand>
        <name>Mg(2+)</name>
        <dbReference type="ChEBI" id="CHEBI:18420"/>
        <label>1</label>
    </ligand>
</feature>
<feature type="binding site" evidence="12">
    <location>
        <position position="327"/>
    </location>
    <ligand>
        <name>Mg(2+)</name>
        <dbReference type="ChEBI" id="CHEBI:18420"/>
        <label>1</label>
    </ligand>
</feature>
<dbReference type="EMBL" id="JAVRRD010000026">
    <property type="protein sequence ID" value="KAK5047252.1"/>
    <property type="molecule type" value="Genomic_DNA"/>
</dbReference>
<feature type="binding site" evidence="12">
    <location>
        <position position="330"/>
    </location>
    <ligand>
        <name>Mg(2+)</name>
        <dbReference type="ChEBI" id="CHEBI:18420"/>
        <label>1</label>
    </ligand>
</feature>
<keyword evidence="14" id="KW-1185">Reference proteome</keyword>
<dbReference type="GO" id="GO:0046872">
    <property type="term" value="F:metal ion binding"/>
    <property type="evidence" value="ECO:0007669"/>
    <property type="project" value="UniProtKB-KW"/>
</dbReference>